<dbReference type="Proteomes" id="UP000267908">
    <property type="component" value="Unassembled WGS sequence"/>
</dbReference>
<name>A0A0P9TQK9_9PSED</name>
<evidence type="ECO:0000313" key="4">
    <source>
        <dbReference type="Proteomes" id="UP000267908"/>
    </source>
</evidence>
<keyword evidence="1" id="KW-1133">Transmembrane helix</keyword>
<feature type="transmembrane region" description="Helical" evidence="1">
    <location>
        <begin position="63"/>
        <end position="82"/>
    </location>
</feature>
<evidence type="ECO:0000313" key="5">
    <source>
        <dbReference type="Proteomes" id="UP000269044"/>
    </source>
</evidence>
<dbReference type="EMBL" id="RBRA01000099">
    <property type="protein sequence ID" value="RMQ26032.1"/>
    <property type="molecule type" value="Genomic_DNA"/>
</dbReference>
<keyword evidence="1" id="KW-0812">Transmembrane</keyword>
<accession>A0A0P9TQK9</accession>
<gene>
    <name evidence="3" type="ORF">ALQ08_103969</name>
    <name evidence="2" type="ORF">ALQ28_103761</name>
</gene>
<dbReference type="EMBL" id="RBQG01000215">
    <property type="protein sequence ID" value="RMP10968.1"/>
    <property type="molecule type" value="Genomic_DNA"/>
</dbReference>
<organism evidence="3 5">
    <name type="scientific">Pseudomonas syringae pv. delphinii</name>
    <dbReference type="NCBI Taxonomy" id="192088"/>
    <lineage>
        <taxon>Bacteria</taxon>
        <taxon>Pseudomonadati</taxon>
        <taxon>Pseudomonadota</taxon>
        <taxon>Gammaproteobacteria</taxon>
        <taxon>Pseudomonadales</taxon>
        <taxon>Pseudomonadaceae</taxon>
        <taxon>Pseudomonas</taxon>
    </lineage>
</organism>
<keyword evidence="1" id="KW-0472">Membrane</keyword>
<evidence type="ECO:0000313" key="2">
    <source>
        <dbReference type="EMBL" id="RMP10968.1"/>
    </source>
</evidence>
<dbReference type="Proteomes" id="UP000269044">
    <property type="component" value="Unassembled WGS sequence"/>
</dbReference>
<evidence type="ECO:0000256" key="1">
    <source>
        <dbReference type="SAM" id="Phobius"/>
    </source>
</evidence>
<proteinExistence type="predicted"/>
<protein>
    <submittedName>
        <fullName evidence="3">Uncharacterized protein</fullName>
    </submittedName>
</protein>
<evidence type="ECO:0000313" key="3">
    <source>
        <dbReference type="EMBL" id="RMQ26032.1"/>
    </source>
</evidence>
<sequence length="191" mass="21441">MMLSPGPRDDLVGGYVCAGLTVAFYRTAVNFSQLGGGELDELCGAARRLWSGEKIMVSKKIKILLTLLIAVIGVFAGSISNLKHHQASSFVVSETGEYLIENVSARGLLAPFENLSYLRITDKRDSNTVFRSPLYPSSSLDMSSHEDEVIVGIVWLDFYKRDQHFVLRFPEWETHWLNFFISNTPYEVIGE</sequence>
<comment type="caution">
    <text evidence="3">The sequence shown here is derived from an EMBL/GenBank/DDBJ whole genome shotgun (WGS) entry which is preliminary data.</text>
</comment>
<reference evidence="4 5" key="1">
    <citation type="submission" date="2018-08" db="EMBL/GenBank/DDBJ databases">
        <title>Recombination of ecologically and evolutionarily significant loci maintains genetic cohesion in the Pseudomonas syringae species complex.</title>
        <authorList>
            <person name="Dillon M."/>
            <person name="Thakur S."/>
            <person name="Almeida R.N.D."/>
            <person name="Weir B.S."/>
            <person name="Guttman D.S."/>
        </authorList>
    </citation>
    <scope>NUCLEOTIDE SEQUENCE [LARGE SCALE GENOMIC DNA]</scope>
    <source>
        <strain evidence="3 5">ICMP 13052</strain>
        <strain evidence="2 4">ICMP 4330</strain>
    </source>
</reference>
<dbReference type="AlphaFoldDB" id="A0A0P9TQK9"/>